<proteinExistence type="predicted"/>
<accession>A0AC35GPU1</accession>
<organism evidence="1 2">
    <name type="scientific">Panagrolaimus sp. PS1159</name>
    <dbReference type="NCBI Taxonomy" id="55785"/>
    <lineage>
        <taxon>Eukaryota</taxon>
        <taxon>Metazoa</taxon>
        <taxon>Ecdysozoa</taxon>
        <taxon>Nematoda</taxon>
        <taxon>Chromadorea</taxon>
        <taxon>Rhabditida</taxon>
        <taxon>Tylenchina</taxon>
        <taxon>Panagrolaimomorpha</taxon>
        <taxon>Panagrolaimoidea</taxon>
        <taxon>Panagrolaimidae</taxon>
        <taxon>Panagrolaimus</taxon>
    </lineage>
</organism>
<dbReference type="Proteomes" id="UP000887580">
    <property type="component" value="Unplaced"/>
</dbReference>
<reference evidence="2" key="1">
    <citation type="submission" date="2022-11" db="UniProtKB">
        <authorList>
            <consortium name="WormBaseParasite"/>
        </authorList>
    </citation>
    <scope>IDENTIFICATION</scope>
</reference>
<evidence type="ECO:0000313" key="1">
    <source>
        <dbReference type="Proteomes" id="UP000887580"/>
    </source>
</evidence>
<sequence>MSEKKDSRWSIGCELKEFNLKCERLHISIEEEHEISIGKITLATTTAATTTMASGDSNVGGRKRIYAGVEGGATHFNFIFIDGDGNKLGEGSGLGLNVLLEGIEKASDKIASALRQCAITSSIPLPIDSLGLGLSGAEDEEVNNSMIEYFKTKHSDICSVIHLTTDAVISIAATFSKGGVVIIAGTGSTCRLLKEDGEVYGCGGWGHLITDYGSGFWI</sequence>
<evidence type="ECO:0000313" key="2">
    <source>
        <dbReference type="WBParaSite" id="PS1159_v2.g7413.t1"/>
    </source>
</evidence>
<name>A0AC35GPU1_9BILA</name>
<protein>
    <submittedName>
        <fullName evidence="2">N-acetyl-D-glucosamine kinase</fullName>
    </submittedName>
</protein>
<dbReference type="WBParaSite" id="PS1159_v2.g7413.t1">
    <property type="protein sequence ID" value="PS1159_v2.g7413.t1"/>
    <property type="gene ID" value="PS1159_v2.g7413"/>
</dbReference>